<dbReference type="Pfam" id="PF12265">
    <property type="entry name" value="CAF1C_H4-bd"/>
    <property type="match status" value="1"/>
</dbReference>
<dbReference type="PROSITE" id="PS50082">
    <property type="entry name" value="WD_REPEATS_2"/>
    <property type="match status" value="3"/>
</dbReference>
<keyword evidence="3 7" id="KW-0853">WD repeat</keyword>
<feature type="compositionally biased region" description="Low complexity" evidence="8">
    <location>
        <begin position="529"/>
        <end position="541"/>
    </location>
</feature>
<dbReference type="EMBL" id="FNXT01001184">
    <property type="protein sequence ID" value="SZX73158.1"/>
    <property type="molecule type" value="Genomic_DNA"/>
</dbReference>
<evidence type="ECO:0000313" key="11">
    <source>
        <dbReference type="Proteomes" id="UP000256970"/>
    </source>
</evidence>
<dbReference type="InterPro" id="IPR020472">
    <property type="entry name" value="WD40_PAC1"/>
</dbReference>
<protein>
    <recommendedName>
        <fullName evidence="9">Histone-binding protein RBBP4-like N-terminal domain-containing protein</fullName>
    </recommendedName>
</protein>
<keyword evidence="6" id="KW-0539">Nucleus</keyword>
<dbReference type="PROSITE" id="PS50294">
    <property type="entry name" value="WD_REPEATS_REGION"/>
    <property type="match status" value="2"/>
</dbReference>
<dbReference type="Proteomes" id="UP000256970">
    <property type="component" value="Unassembled WGS sequence"/>
</dbReference>
<dbReference type="InterPro" id="IPR050459">
    <property type="entry name" value="WD_repeat_RBAP46/RBAP48/MSI1"/>
</dbReference>
<feature type="compositionally biased region" description="Low complexity" evidence="8">
    <location>
        <begin position="553"/>
        <end position="590"/>
    </location>
</feature>
<dbReference type="AlphaFoldDB" id="A0A383W687"/>
<keyword evidence="4" id="KW-0677">Repeat</keyword>
<dbReference type="SUPFAM" id="SSF50978">
    <property type="entry name" value="WD40 repeat-like"/>
    <property type="match status" value="1"/>
</dbReference>
<gene>
    <name evidence="10" type="ORF">BQ4739_LOCUS13274</name>
</gene>
<dbReference type="STRING" id="3088.A0A383W687"/>
<dbReference type="PANTHER" id="PTHR22850">
    <property type="entry name" value="WD40 REPEAT FAMILY"/>
    <property type="match status" value="1"/>
</dbReference>
<dbReference type="GO" id="GO:0006325">
    <property type="term" value="P:chromatin organization"/>
    <property type="evidence" value="ECO:0007669"/>
    <property type="project" value="UniProtKB-KW"/>
</dbReference>
<keyword evidence="11" id="KW-1185">Reference proteome</keyword>
<feature type="domain" description="Histone-binding protein RBBP4-like N-terminal" evidence="9">
    <location>
        <begin position="12"/>
        <end position="81"/>
    </location>
</feature>
<name>A0A383W687_TETOB</name>
<dbReference type="Gene3D" id="2.130.10.10">
    <property type="entry name" value="YVTN repeat-like/Quinoprotein amine dehydrogenase"/>
    <property type="match status" value="1"/>
</dbReference>
<evidence type="ECO:0000256" key="1">
    <source>
        <dbReference type="ARBA" id="ARBA00004123"/>
    </source>
</evidence>
<evidence type="ECO:0000259" key="9">
    <source>
        <dbReference type="Pfam" id="PF12265"/>
    </source>
</evidence>
<proteinExistence type="inferred from homology"/>
<evidence type="ECO:0000313" key="10">
    <source>
        <dbReference type="EMBL" id="SZX73158.1"/>
    </source>
</evidence>
<sequence length="598" mass="63826">MAAAGQPMDDNQYRAWKTQLVPLLYDWFSNHNLTWPSQACRWGPRLEDHTFRTKYRMYISEQTNPADVEPPKLLVADVDLVKPRVASTEAIATWNELSRCPYIKEAKTLVHPGEVNKIREVPQHPEVIVTHTDAPELYVWNTQTQPNAHRDKDTKKWVTNSADVKLVGHEKDALFPLATCNAAPLVASGGTDKLLLLWDLRDVQDSLLAKRDKDEAKPTTELQHRQKLRGHKKTVEDLVFQPGSSSHLVSVGDDAQMLLWDTAASNSPVQAVEKAHGSCDVHTVDWSGLQEHLIVTGAADGSLKVWDRRKLPANGAAPDGTLHTFSYHSEAIMRVEWHPSERGVFASGGEDHLVVVWSLERAGAAAATAAAAGGSKAGKDATPPEVLFKHVGHRAGKVVDFQWCPGSPWTMMSVSDDTAVDSEAAAGGAGKSGGGTLQLWRISDLLYLPEEQVVAELEAHREWILTGKEAPKQAKKPAAKAQQQQDKDKDEAAAAGDEGASGSADAAADAKQEQEADADAGAAEKAEEAAAGAEEGAAAVAEEQRQEGDAMDAEPAPAAAGDAAAAEPAAAAEEAASGGAAAAEDGAAPMDVEEGKDS</sequence>
<dbReference type="InterPro" id="IPR015943">
    <property type="entry name" value="WD40/YVTN_repeat-like_dom_sf"/>
</dbReference>
<dbReference type="InterPro" id="IPR036322">
    <property type="entry name" value="WD40_repeat_dom_sf"/>
</dbReference>
<dbReference type="InterPro" id="IPR022052">
    <property type="entry name" value="Histone-bd_RBBP4-like_N"/>
</dbReference>
<evidence type="ECO:0000256" key="5">
    <source>
        <dbReference type="ARBA" id="ARBA00022853"/>
    </source>
</evidence>
<dbReference type="Pfam" id="PF00400">
    <property type="entry name" value="WD40"/>
    <property type="match status" value="3"/>
</dbReference>
<dbReference type="PRINTS" id="PR00320">
    <property type="entry name" value="GPROTEINBRPT"/>
</dbReference>
<evidence type="ECO:0000256" key="6">
    <source>
        <dbReference type="ARBA" id="ARBA00023242"/>
    </source>
</evidence>
<feature type="region of interest" description="Disordered" evidence="8">
    <location>
        <begin position="468"/>
        <end position="598"/>
    </location>
</feature>
<keyword evidence="5" id="KW-0156">Chromatin regulator</keyword>
<reference evidence="10 11" key="1">
    <citation type="submission" date="2016-10" db="EMBL/GenBank/DDBJ databases">
        <authorList>
            <person name="Cai Z."/>
        </authorList>
    </citation>
    <scope>NUCLEOTIDE SEQUENCE [LARGE SCALE GENOMIC DNA]</scope>
</reference>
<dbReference type="SMART" id="SM00320">
    <property type="entry name" value="WD40"/>
    <property type="match status" value="5"/>
</dbReference>
<feature type="repeat" description="WD" evidence="7">
    <location>
        <begin position="325"/>
        <end position="367"/>
    </location>
</feature>
<feature type="compositionally biased region" description="Low complexity" evidence="8">
    <location>
        <begin position="493"/>
        <end position="507"/>
    </location>
</feature>
<dbReference type="GO" id="GO:0005634">
    <property type="term" value="C:nucleus"/>
    <property type="evidence" value="ECO:0007669"/>
    <property type="project" value="UniProtKB-SubCell"/>
</dbReference>
<evidence type="ECO:0000256" key="8">
    <source>
        <dbReference type="SAM" id="MobiDB-lite"/>
    </source>
</evidence>
<evidence type="ECO:0000256" key="3">
    <source>
        <dbReference type="ARBA" id="ARBA00022574"/>
    </source>
</evidence>
<dbReference type="InterPro" id="IPR001680">
    <property type="entry name" value="WD40_rpt"/>
</dbReference>
<comment type="subcellular location">
    <subcellularLocation>
        <location evidence="1">Nucleus</location>
    </subcellularLocation>
</comment>
<evidence type="ECO:0000256" key="4">
    <source>
        <dbReference type="ARBA" id="ARBA00022737"/>
    </source>
</evidence>
<feature type="repeat" description="WD" evidence="7">
    <location>
        <begin position="293"/>
        <end position="307"/>
    </location>
</feature>
<comment type="similarity">
    <text evidence="2">Belongs to the WD repeat RBAP46/RBAP48/MSI1 family.</text>
</comment>
<accession>A0A383W687</accession>
<evidence type="ECO:0000256" key="2">
    <source>
        <dbReference type="ARBA" id="ARBA00009341"/>
    </source>
</evidence>
<feature type="repeat" description="WD" evidence="7">
    <location>
        <begin position="228"/>
        <end position="270"/>
    </location>
</feature>
<organism evidence="10 11">
    <name type="scientific">Tetradesmus obliquus</name>
    <name type="common">Green alga</name>
    <name type="synonym">Acutodesmus obliquus</name>
    <dbReference type="NCBI Taxonomy" id="3088"/>
    <lineage>
        <taxon>Eukaryota</taxon>
        <taxon>Viridiplantae</taxon>
        <taxon>Chlorophyta</taxon>
        <taxon>core chlorophytes</taxon>
        <taxon>Chlorophyceae</taxon>
        <taxon>CS clade</taxon>
        <taxon>Sphaeropleales</taxon>
        <taxon>Scenedesmaceae</taxon>
        <taxon>Tetradesmus</taxon>
    </lineage>
</organism>
<evidence type="ECO:0000256" key="7">
    <source>
        <dbReference type="PROSITE-ProRule" id="PRU00221"/>
    </source>
</evidence>